<dbReference type="Gene3D" id="3.40.30.10">
    <property type="entry name" value="Glutaredoxin"/>
    <property type="match status" value="4"/>
</dbReference>
<dbReference type="GO" id="GO:0006457">
    <property type="term" value="P:protein folding"/>
    <property type="evidence" value="ECO:0007669"/>
    <property type="project" value="TreeGrafter"/>
</dbReference>
<dbReference type="SUPFAM" id="SSF52833">
    <property type="entry name" value="Thioredoxin-like"/>
    <property type="match status" value="4"/>
</dbReference>
<evidence type="ECO:0000256" key="1">
    <source>
        <dbReference type="ARBA" id="ARBA00001182"/>
    </source>
</evidence>
<keyword evidence="7" id="KW-0677">Repeat</keyword>
<dbReference type="CDD" id="cd02995">
    <property type="entry name" value="PDI_a_PDI_a'_C"/>
    <property type="match status" value="1"/>
</dbReference>
<dbReference type="FunFam" id="3.40.30.10:FF:000150">
    <property type="entry name" value="Protein disulfide-isomerase"/>
    <property type="match status" value="1"/>
</dbReference>
<feature type="chain" id="PRO_5024387721" description="Protein disulfide-isomerase" evidence="14">
    <location>
        <begin position="24"/>
        <end position="524"/>
    </location>
</feature>
<dbReference type="EC" id="5.3.4.1" evidence="5"/>
<evidence type="ECO:0000256" key="2">
    <source>
        <dbReference type="ARBA" id="ARBA00002692"/>
    </source>
</evidence>
<evidence type="ECO:0000256" key="7">
    <source>
        <dbReference type="ARBA" id="ARBA00022737"/>
    </source>
</evidence>
<dbReference type="FunFam" id="3.40.30.10:FF:000143">
    <property type="entry name" value="Protein disulfide-isomerase"/>
    <property type="match status" value="1"/>
</dbReference>
<sequence>MASKVSLWSCVFVFSLAVAISTGEDGFKEYVLTLDHSNFTETVTQHDFIVVEFYAPWCGHCQNLAPEYEKAASILSSSDHQIVLAKVNADENVNQEISEKFEVQGFPTIKILRKGGASVSEYKGPHDADGIAEYLKKLTGPASAELKSADDATSFIGDSKVVIVGVFPKFSGEEFENFFAVADKLRSDYEFAHTLDTKHLPRGESSVSGPLVRLFKPFDELFVDSKDFDVDALEKFIEESGAPIVTVFDDEPSNHPYIVKYFGSPLDKDSLFRKSPSTQFLSPLLSGNLGREMDSSNHNAMLFLNFSGDSADSIKSNYQEVAEQHKGDGLIFLLGDLEASQRALQYYGLKEDQAPLLFIETTGGKKYLKSNLESDHIAHWVKEYKEGRVPPFIKSEPIPEANEEPVKVVVADSLDDLVTKSGKNVLLEFYAPWCGHCQKLAPILEEIAVSYQSDANVLIAKLDATANDVPSDTYDVEGFPTVYLRSASGKLVQYEGDRTKQDIIDFIEKNRDEVAQQEPAKDEL</sequence>
<dbReference type="PRINTS" id="PR00421">
    <property type="entry name" value="THIOREDOXIN"/>
</dbReference>
<organism evidence="16 17">
    <name type="scientific">Salix brachista</name>
    <dbReference type="NCBI Taxonomy" id="2182728"/>
    <lineage>
        <taxon>Eukaryota</taxon>
        <taxon>Viridiplantae</taxon>
        <taxon>Streptophyta</taxon>
        <taxon>Embryophyta</taxon>
        <taxon>Tracheophyta</taxon>
        <taxon>Spermatophyta</taxon>
        <taxon>Magnoliopsida</taxon>
        <taxon>eudicotyledons</taxon>
        <taxon>Gunneridae</taxon>
        <taxon>Pentapetalae</taxon>
        <taxon>rosids</taxon>
        <taxon>fabids</taxon>
        <taxon>Malpighiales</taxon>
        <taxon>Salicaceae</taxon>
        <taxon>Saliceae</taxon>
        <taxon>Salix</taxon>
    </lineage>
</organism>
<dbReference type="Pfam" id="PF00085">
    <property type="entry name" value="Thioredoxin"/>
    <property type="match status" value="2"/>
</dbReference>
<keyword evidence="11" id="KW-0676">Redox-active center</keyword>
<comment type="function">
    <text evidence="2">Participates in the folding of proteins containing disulfide bonds, may be involved in glycosylation, prolyl hydroxylation and triglyceride transfer.</text>
</comment>
<comment type="subcellular location">
    <subcellularLocation>
        <location evidence="3">Endoplasmic reticulum lumen</location>
    </subcellularLocation>
</comment>
<evidence type="ECO:0000259" key="15">
    <source>
        <dbReference type="PROSITE" id="PS51352"/>
    </source>
</evidence>
<evidence type="ECO:0000256" key="8">
    <source>
        <dbReference type="ARBA" id="ARBA00022824"/>
    </source>
</evidence>
<dbReference type="CDD" id="cd02961">
    <property type="entry name" value="PDI_a_family"/>
    <property type="match status" value="1"/>
</dbReference>
<dbReference type="AlphaFoldDB" id="A0A5N5MQI9"/>
<dbReference type="Proteomes" id="UP000326939">
    <property type="component" value="Chromosome 5"/>
</dbReference>
<keyword evidence="8" id="KW-0256">Endoplasmic reticulum</keyword>
<keyword evidence="10" id="KW-0413">Isomerase</keyword>
<feature type="domain" description="Thioredoxin" evidence="15">
    <location>
        <begin position="5"/>
        <end position="140"/>
    </location>
</feature>
<dbReference type="PANTHER" id="PTHR18929:SF132">
    <property type="entry name" value="PROTEIN DISULFIDE-ISOMERASE A3"/>
    <property type="match status" value="1"/>
</dbReference>
<proteinExistence type="inferred from homology"/>
<evidence type="ECO:0000256" key="3">
    <source>
        <dbReference type="ARBA" id="ARBA00004319"/>
    </source>
</evidence>
<evidence type="ECO:0000313" key="16">
    <source>
        <dbReference type="EMBL" id="KAB5557198.1"/>
    </source>
</evidence>
<accession>A0A5N5MQI9</accession>
<dbReference type="InterPro" id="IPR013766">
    <property type="entry name" value="Thioredoxin_domain"/>
</dbReference>
<evidence type="ECO:0000256" key="5">
    <source>
        <dbReference type="ARBA" id="ARBA00012723"/>
    </source>
</evidence>
<keyword evidence="17" id="KW-1185">Reference proteome</keyword>
<evidence type="ECO:0000256" key="4">
    <source>
        <dbReference type="ARBA" id="ARBA00006347"/>
    </source>
</evidence>
<feature type="domain" description="Thioredoxin" evidence="15">
    <location>
        <begin position="384"/>
        <end position="512"/>
    </location>
</feature>
<comment type="caution">
    <text evidence="16">The sequence shown here is derived from an EMBL/GenBank/DDBJ whole genome shotgun (WGS) entry which is preliminary data.</text>
</comment>
<keyword evidence="6 14" id="KW-0732">Signal</keyword>
<dbReference type="Pfam" id="PF13848">
    <property type="entry name" value="Thioredoxin_6"/>
    <property type="match status" value="2"/>
</dbReference>
<dbReference type="GO" id="GO:0005788">
    <property type="term" value="C:endoplasmic reticulum lumen"/>
    <property type="evidence" value="ECO:0007669"/>
    <property type="project" value="UniProtKB-SubCell"/>
</dbReference>
<dbReference type="CDD" id="cd02981">
    <property type="entry name" value="PDI_b_family"/>
    <property type="match status" value="1"/>
</dbReference>
<evidence type="ECO:0000256" key="11">
    <source>
        <dbReference type="ARBA" id="ARBA00023284"/>
    </source>
</evidence>
<feature type="signal peptide" evidence="14">
    <location>
        <begin position="1"/>
        <end position="23"/>
    </location>
</feature>
<evidence type="ECO:0000256" key="12">
    <source>
        <dbReference type="ARBA" id="ARBA00039846"/>
    </source>
</evidence>
<dbReference type="PROSITE" id="PS00194">
    <property type="entry name" value="THIOREDOXIN_1"/>
    <property type="match status" value="2"/>
</dbReference>
<evidence type="ECO:0000313" key="17">
    <source>
        <dbReference type="Proteomes" id="UP000326939"/>
    </source>
</evidence>
<keyword evidence="9" id="KW-1015">Disulfide bond</keyword>
<dbReference type="InterPro" id="IPR005788">
    <property type="entry name" value="PDI_thioredoxin-like_dom"/>
</dbReference>
<name>A0A5N5MQI9_9ROSI</name>
<dbReference type="InterPro" id="IPR036249">
    <property type="entry name" value="Thioredoxin-like_sf"/>
</dbReference>
<dbReference type="GO" id="GO:0034976">
    <property type="term" value="P:response to endoplasmic reticulum stress"/>
    <property type="evidence" value="ECO:0007669"/>
    <property type="project" value="TreeGrafter"/>
</dbReference>
<dbReference type="PANTHER" id="PTHR18929">
    <property type="entry name" value="PROTEIN DISULFIDE ISOMERASE"/>
    <property type="match status" value="1"/>
</dbReference>
<dbReference type="FunFam" id="3.40.30.10:FF:000107">
    <property type="entry name" value="Protein disulfide-isomerase 5-2"/>
    <property type="match status" value="1"/>
</dbReference>
<dbReference type="PROSITE" id="PS51352">
    <property type="entry name" value="THIOREDOXIN_2"/>
    <property type="match status" value="2"/>
</dbReference>
<reference evidence="17" key="1">
    <citation type="journal article" date="2019" name="Gigascience">
        <title>De novo genome assembly of the endangered Acer yangbiense, a plant species with extremely small populations endemic to Yunnan Province, China.</title>
        <authorList>
            <person name="Yang J."/>
            <person name="Wariss H.M."/>
            <person name="Tao L."/>
            <person name="Zhang R."/>
            <person name="Yun Q."/>
            <person name="Hollingsworth P."/>
            <person name="Dao Z."/>
            <person name="Luo G."/>
            <person name="Guo H."/>
            <person name="Ma Y."/>
            <person name="Sun W."/>
        </authorList>
    </citation>
    <scope>NUCLEOTIDE SEQUENCE [LARGE SCALE GENOMIC DNA]</scope>
    <source>
        <strain evidence="17">cv. br00</strain>
    </source>
</reference>
<comment type="catalytic activity">
    <reaction evidence="1">
        <text>Catalyzes the rearrangement of -S-S- bonds in proteins.</text>
        <dbReference type="EC" id="5.3.4.1"/>
    </reaction>
</comment>
<dbReference type="EMBL" id="VDCV01000005">
    <property type="protein sequence ID" value="KAB5557198.1"/>
    <property type="molecule type" value="Genomic_DNA"/>
</dbReference>
<gene>
    <name evidence="16" type="ORF">DKX38_008107</name>
</gene>
<evidence type="ECO:0000256" key="9">
    <source>
        <dbReference type="ARBA" id="ARBA00023157"/>
    </source>
</evidence>
<evidence type="ECO:0000256" key="13">
    <source>
        <dbReference type="RuleBase" id="RU004208"/>
    </source>
</evidence>
<dbReference type="NCBIfam" id="TIGR01126">
    <property type="entry name" value="pdi_dom"/>
    <property type="match status" value="2"/>
</dbReference>
<evidence type="ECO:0000256" key="6">
    <source>
        <dbReference type="ARBA" id="ARBA00022729"/>
    </source>
</evidence>
<dbReference type="CDD" id="cd02982">
    <property type="entry name" value="PDI_b'_family"/>
    <property type="match status" value="1"/>
</dbReference>
<dbReference type="InterPro" id="IPR017937">
    <property type="entry name" value="Thioredoxin_CS"/>
</dbReference>
<comment type="similarity">
    <text evidence="4 13">Belongs to the protein disulfide isomerase family.</text>
</comment>
<dbReference type="GO" id="GO:0003756">
    <property type="term" value="F:protein disulfide isomerase activity"/>
    <property type="evidence" value="ECO:0007669"/>
    <property type="project" value="UniProtKB-EC"/>
</dbReference>
<evidence type="ECO:0000256" key="14">
    <source>
        <dbReference type="SAM" id="SignalP"/>
    </source>
</evidence>
<evidence type="ECO:0000256" key="10">
    <source>
        <dbReference type="ARBA" id="ARBA00023235"/>
    </source>
</evidence>
<protein>
    <recommendedName>
        <fullName evidence="12">Protein disulfide-isomerase</fullName>
        <ecNumber evidence="5">5.3.4.1</ecNumber>
    </recommendedName>
</protein>